<comment type="caution">
    <text evidence="2">The sequence shown here is derived from an EMBL/GenBank/DDBJ whole genome shotgun (WGS) entry which is preliminary data.</text>
</comment>
<proteinExistence type="predicted"/>
<evidence type="ECO:0000313" key="3">
    <source>
        <dbReference type="Proteomes" id="UP000034927"/>
    </source>
</evidence>
<dbReference type="PANTHER" id="PTHR36007">
    <property type="entry name" value="TRANSPORT PROTEIN-RELATED"/>
    <property type="match status" value="1"/>
</dbReference>
<evidence type="ECO:0000256" key="1">
    <source>
        <dbReference type="SAM" id="Phobius"/>
    </source>
</evidence>
<dbReference type="EMBL" id="LBPO01000003">
    <property type="protein sequence ID" value="KKP59356.1"/>
    <property type="molecule type" value="Genomic_DNA"/>
</dbReference>
<keyword evidence="1" id="KW-0812">Transmembrane</keyword>
<dbReference type="PANTHER" id="PTHR36007:SF2">
    <property type="entry name" value="TRANSPORT PROTEIN-RELATED"/>
    <property type="match status" value="1"/>
</dbReference>
<dbReference type="Proteomes" id="UP000034927">
    <property type="component" value="Unassembled WGS sequence"/>
</dbReference>
<evidence type="ECO:0008006" key="4">
    <source>
        <dbReference type="Google" id="ProtNLM"/>
    </source>
</evidence>
<evidence type="ECO:0000313" key="2">
    <source>
        <dbReference type="EMBL" id="KKP59356.1"/>
    </source>
</evidence>
<sequence>MLDSVTQFFSGFSPELATLLMAMTPVGELRLALPVAILGYHMPIWKAVILAIIGNLIPTVVILLFSDKFHKYIENKSGFFASKWIKALARAQDKFAGDYAKWGLLGLMFFIGIPLPGTGAWTGALAAFVFGIPFKKSWPYVLGGIFISAFLTLLVTIGIQNVF</sequence>
<organism evidence="2 3">
    <name type="scientific">Candidatus Magasanikbacteria bacterium GW2011_GWC2_34_16</name>
    <dbReference type="NCBI Taxonomy" id="1619045"/>
    <lineage>
        <taxon>Bacteria</taxon>
        <taxon>Candidatus Magasanikiibacteriota</taxon>
    </lineage>
</organism>
<feature type="transmembrane region" description="Helical" evidence="1">
    <location>
        <begin position="104"/>
        <end position="132"/>
    </location>
</feature>
<dbReference type="AlphaFoldDB" id="A0A0G0B6L3"/>
<keyword evidence="1" id="KW-0472">Membrane</keyword>
<feature type="transmembrane region" description="Helical" evidence="1">
    <location>
        <begin position="138"/>
        <end position="159"/>
    </location>
</feature>
<dbReference type="InterPro" id="IPR009577">
    <property type="entry name" value="Sm_multidrug_ex"/>
</dbReference>
<accession>A0A0G0B6L3</accession>
<reference evidence="2 3" key="1">
    <citation type="journal article" date="2015" name="Nature">
        <title>rRNA introns, odd ribosomes, and small enigmatic genomes across a large radiation of phyla.</title>
        <authorList>
            <person name="Brown C.T."/>
            <person name="Hug L.A."/>
            <person name="Thomas B.C."/>
            <person name="Sharon I."/>
            <person name="Castelle C.J."/>
            <person name="Singh A."/>
            <person name="Wilkins M.J."/>
            <person name="Williams K.H."/>
            <person name="Banfield J.F."/>
        </authorList>
    </citation>
    <scope>NUCLEOTIDE SEQUENCE [LARGE SCALE GENOMIC DNA]</scope>
</reference>
<keyword evidence="1" id="KW-1133">Transmembrane helix</keyword>
<name>A0A0G0B6L3_9BACT</name>
<protein>
    <recommendedName>
        <fullName evidence="4">Small multi-drug export protein</fullName>
    </recommendedName>
</protein>
<gene>
    <name evidence="2" type="ORF">UR53_C0003G0018</name>
</gene>
<feature type="transmembrane region" description="Helical" evidence="1">
    <location>
        <begin position="44"/>
        <end position="66"/>
    </location>
</feature>
<dbReference type="Pfam" id="PF06695">
    <property type="entry name" value="Sm_multidrug_ex"/>
    <property type="match status" value="1"/>
</dbReference>